<evidence type="ECO:0000313" key="7">
    <source>
        <dbReference type="EMBL" id="AWB23040.1"/>
    </source>
</evidence>
<dbReference type="Pfam" id="PF00034">
    <property type="entry name" value="Cytochrom_C"/>
    <property type="match status" value="1"/>
</dbReference>
<accession>A0A2R4WNC1</accession>
<feature type="signal peptide" evidence="5">
    <location>
        <begin position="1"/>
        <end position="20"/>
    </location>
</feature>
<gene>
    <name evidence="7" type="ORF">DA075_20800</name>
</gene>
<dbReference type="GO" id="GO:0009055">
    <property type="term" value="F:electron transfer activity"/>
    <property type="evidence" value="ECO:0007669"/>
    <property type="project" value="InterPro"/>
</dbReference>
<dbReference type="RefSeq" id="WP_099954838.1">
    <property type="nucleotide sequence ID" value="NZ_CP028843.1"/>
</dbReference>
<feature type="domain" description="Cytochrome c" evidence="6">
    <location>
        <begin position="29"/>
        <end position="108"/>
    </location>
</feature>
<organism evidence="7 8">
    <name type="scientific">Methylobacterium currus</name>
    <dbReference type="NCBI Taxonomy" id="2051553"/>
    <lineage>
        <taxon>Bacteria</taxon>
        <taxon>Pseudomonadati</taxon>
        <taxon>Pseudomonadota</taxon>
        <taxon>Alphaproteobacteria</taxon>
        <taxon>Hyphomicrobiales</taxon>
        <taxon>Methylobacteriaceae</taxon>
        <taxon>Methylobacterium</taxon>
    </lineage>
</organism>
<dbReference type="InterPro" id="IPR036909">
    <property type="entry name" value="Cyt_c-like_dom_sf"/>
</dbReference>
<protein>
    <submittedName>
        <fullName evidence="7">Cytochrome C552</fullName>
    </submittedName>
</protein>
<evidence type="ECO:0000259" key="6">
    <source>
        <dbReference type="PROSITE" id="PS51007"/>
    </source>
</evidence>
<dbReference type="SUPFAM" id="SSF46626">
    <property type="entry name" value="Cytochrome c"/>
    <property type="match status" value="1"/>
</dbReference>
<feature type="chain" id="PRO_5015333164" evidence="5">
    <location>
        <begin position="21"/>
        <end position="115"/>
    </location>
</feature>
<keyword evidence="2 4" id="KW-0479">Metal-binding</keyword>
<dbReference type="KEGG" id="mee:DA075_20800"/>
<name>A0A2R4WNC1_9HYPH</name>
<evidence type="ECO:0000256" key="4">
    <source>
        <dbReference type="PROSITE-ProRule" id="PRU00433"/>
    </source>
</evidence>
<evidence type="ECO:0000256" key="2">
    <source>
        <dbReference type="ARBA" id="ARBA00022723"/>
    </source>
</evidence>
<evidence type="ECO:0000256" key="1">
    <source>
        <dbReference type="ARBA" id="ARBA00022617"/>
    </source>
</evidence>
<keyword evidence="1 4" id="KW-0349">Heme</keyword>
<dbReference type="GO" id="GO:0020037">
    <property type="term" value="F:heme binding"/>
    <property type="evidence" value="ECO:0007669"/>
    <property type="project" value="InterPro"/>
</dbReference>
<dbReference type="Proteomes" id="UP000244755">
    <property type="component" value="Chromosome 1"/>
</dbReference>
<evidence type="ECO:0000313" key="8">
    <source>
        <dbReference type="Proteomes" id="UP000244755"/>
    </source>
</evidence>
<sequence length="115" mass="12201">MSVRQSVSLPAALLAVMLTAGTCLPAAGADAARGRILAMQLCSRCHVIGREQAAGGFVGPSFIGIATMPSTTGLALSVFLQNHHQRMPSLQLERDERDAIIDYILSLKADRPATR</sequence>
<proteinExistence type="predicted"/>
<dbReference type="EMBL" id="CP028843">
    <property type="protein sequence ID" value="AWB23040.1"/>
    <property type="molecule type" value="Genomic_DNA"/>
</dbReference>
<dbReference type="GO" id="GO:0046872">
    <property type="term" value="F:metal ion binding"/>
    <property type="evidence" value="ECO:0007669"/>
    <property type="project" value="UniProtKB-KW"/>
</dbReference>
<dbReference type="AlphaFoldDB" id="A0A2R4WNC1"/>
<evidence type="ECO:0000256" key="3">
    <source>
        <dbReference type="ARBA" id="ARBA00023004"/>
    </source>
</evidence>
<keyword evidence="5" id="KW-0732">Signal</keyword>
<dbReference type="PROSITE" id="PS51007">
    <property type="entry name" value="CYTC"/>
    <property type="match status" value="1"/>
</dbReference>
<reference evidence="7 8" key="1">
    <citation type="submission" date="2018-04" db="EMBL/GenBank/DDBJ databases">
        <title>Methylobacterium sp. PR1016A genome.</title>
        <authorList>
            <person name="Park W."/>
        </authorList>
    </citation>
    <scope>NUCLEOTIDE SEQUENCE [LARGE SCALE GENOMIC DNA]</scope>
    <source>
        <strain evidence="7 8">PR1016A</strain>
    </source>
</reference>
<dbReference type="Gene3D" id="1.10.760.10">
    <property type="entry name" value="Cytochrome c-like domain"/>
    <property type="match status" value="1"/>
</dbReference>
<keyword evidence="8" id="KW-1185">Reference proteome</keyword>
<dbReference type="OrthoDB" id="7873796at2"/>
<keyword evidence="3 4" id="KW-0408">Iron</keyword>
<evidence type="ECO:0000256" key="5">
    <source>
        <dbReference type="SAM" id="SignalP"/>
    </source>
</evidence>
<dbReference type="InterPro" id="IPR009056">
    <property type="entry name" value="Cyt_c-like_dom"/>
</dbReference>